<dbReference type="GO" id="GO:0043115">
    <property type="term" value="F:precorrin-2 dehydrogenase activity"/>
    <property type="evidence" value="ECO:0007669"/>
    <property type="project" value="UniProtKB-EC"/>
</dbReference>
<dbReference type="GO" id="GO:0019354">
    <property type="term" value="P:siroheme biosynthetic process"/>
    <property type="evidence" value="ECO:0007669"/>
    <property type="project" value="InterPro"/>
</dbReference>
<dbReference type="SUPFAM" id="SSF75615">
    <property type="entry name" value="Siroheme synthase middle domains-like"/>
    <property type="match status" value="1"/>
</dbReference>
<evidence type="ECO:0000256" key="5">
    <source>
        <dbReference type="ARBA" id="ARBA00023244"/>
    </source>
</evidence>
<dbReference type="Gene3D" id="3.40.50.720">
    <property type="entry name" value="NAD(P)-binding Rossmann-like Domain"/>
    <property type="match status" value="1"/>
</dbReference>
<comment type="catalytic activity">
    <reaction evidence="6">
        <text>precorrin-2 + NAD(+) = sirohydrochlorin + NADH + 2 H(+)</text>
        <dbReference type="Rhea" id="RHEA:15613"/>
        <dbReference type="ChEBI" id="CHEBI:15378"/>
        <dbReference type="ChEBI" id="CHEBI:57540"/>
        <dbReference type="ChEBI" id="CHEBI:57945"/>
        <dbReference type="ChEBI" id="CHEBI:58351"/>
        <dbReference type="ChEBI" id="CHEBI:58827"/>
        <dbReference type="EC" id="1.3.1.76"/>
    </reaction>
</comment>
<dbReference type="InterPro" id="IPR006367">
    <property type="entry name" value="Sirohaem_synthase_N"/>
</dbReference>
<accession>A0A9X7W0T7</accession>
<name>A0A9X7W0T7_9BACL</name>
<evidence type="ECO:0000313" key="8">
    <source>
        <dbReference type="Proteomes" id="UP000663505"/>
    </source>
</evidence>
<dbReference type="Proteomes" id="UP000663505">
    <property type="component" value="Chromosome"/>
</dbReference>
<gene>
    <name evidence="7" type="ORF">JZ786_06530</name>
</gene>
<dbReference type="RefSeq" id="WP_206657951.1">
    <property type="nucleotide sequence ID" value="NZ_CP071182.1"/>
</dbReference>
<sequence length="475" mass="50998">MSKSKNREEQGESQESSIYPASLRLQGRPCTVIGGGVIAVRKVESLLAAGAKVRVISPAAQEWLLELAERGTIDYEARPYLPGDAARGFLVVAATNQREVNRQIAAEAERHERFVNVVDDPDGCSLQVPASFTMAHLTVSISTHGRDPKAAKHLKDVLAQDLTQGSSVFAKASRAWLESHPDIGSGRFTSSAWVDEDHETVPPKERLHMFVPNVLGQRPAVRACRDLTCVSLTSHHTLVAACDALAGIGQLLMDTVRARPEVVGHFALRVPLLEVIAAGATPFLVIHNLGVPRGAYSDAIVKGMHDLAATVGLTNPDSFNGSTEDNVTVEQTGVGVTVIGNTTNPQLQWASSQPGHLLVLAGLPKSAPKVDVRMDDPEIVSVADVQWLRRQPGVFDIVPVGSRGIRSEGKELAKSARLSVKWFSVPIDLDASGGPSTCVLFAVLPDRLPHTAQTMQTPVTVIGCLCERKRERHGG</sequence>
<evidence type="ECO:0000256" key="4">
    <source>
        <dbReference type="ARBA" id="ARBA00023027"/>
    </source>
</evidence>
<reference evidence="7 8" key="1">
    <citation type="submission" date="2021-02" db="EMBL/GenBank/DDBJ databases">
        <title>Alicyclobacillus curvatus sp. nov. and Alicyclobacillus mengziensis sp. nov., two acidophilic bacteria isolated from acid mine drainage.</title>
        <authorList>
            <person name="Huang Y."/>
        </authorList>
    </citation>
    <scope>NUCLEOTIDE SEQUENCE [LARGE SCALE GENOMIC DNA]</scope>
    <source>
        <strain evidence="7 8">S30H14</strain>
    </source>
</reference>
<protein>
    <recommendedName>
        <fullName evidence="2">precorrin-2 dehydrogenase</fullName>
        <ecNumber evidence="2">1.3.1.76</ecNumber>
    </recommendedName>
</protein>
<dbReference type="PANTHER" id="PTHR35330">
    <property type="entry name" value="SIROHEME BIOSYNTHESIS PROTEIN MET8"/>
    <property type="match status" value="1"/>
</dbReference>
<dbReference type="PANTHER" id="PTHR35330:SF1">
    <property type="entry name" value="SIROHEME BIOSYNTHESIS PROTEIN MET8"/>
    <property type="match status" value="1"/>
</dbReference>
<evidence type="ECO:0000313" key="7">
    <source>
        <dbReference type="EMBL" id="QSO48621.1"/>
    </source>
</evidence>
<keyword evidence="3" id="KW-0560">Oxidoreductase</keyword>
<evidence type="ECO:0000256" key="1">
    <source>
        <dbReference type="ARBA" id="ARBA00005010"/>
    </source>
</evidence>
<dbReference type="GO" id="GO:0004325">
    <property type="term" value="F:ferrochelatase activity"/>
    <property type="evidence" value="ECO:0007669"/>
    <property type="project" value="InterPro"/>
</dbReference>
<dbReference type="InterPro" id="IPR036291">
    <property type="entry name" value="NAD(P)-bd_dom_sf"/>
</dbReference>
<evidence type="ECO:0000256" key="3">
    <source>
        <dbReference type="ARBA" id="ARBA00023002"/>
    </source>
</evidence>
<dbReference type="EC" id="1.3.1.76" evidence="2"/>
<evidence type="ECO:0000256" key="2">
    <source>
        <dbReference type="ARBA" id="ARBA00012400"/>
    </source>
</evidence>
<dbReference type="Pfam" id="PF13241">
    <property type="entry name" value="NAD_binding_7"/>
    <property type="match status" value="1"/>
</dbReference>
<dbReference type="SUPFAM" id="SSF51735">
    <property type="entry name" value="NAD(P)-binding Rossmann-fold domains"/>
    <property type="match status" value="1"/>
</dbReference>
<dbReference type="KEGG" id="afx:JZ786_06530"/>
<keyword evidence="4" id="KW-0520">NAD</keyword>
<keyword evidence="5" id="KW-0627">Porphyrin biosynthesis</keyword>
<proteinExistence type="predicted"/>
<dbReference type="EMBL" id="CP071182">
    <property type="protein sequence ID" value="QSO48621.1"/>
    <property type="molecule type" value="Genomic_DNA"/>
</dbReference>
<evidence type="ECO:0000256" key="6">
    <source>
        <dbReference type="ARBA" id="ARBA00047561"/>
    </source>
</evidence>
<organism evidence="7 8">
    <name type="scientific">Alicyclobacillus mengziensis</name>
    <dbReference type="NCBI Taxonomy" id="2931921"/>
    <lineage>
        <taxon>Bacteria</taxon>
        <taxon>Bacillati</taxon>
        <taxon>Bacillota</taxon>
        <taxon>Bacilli</taxon>
        <taxon>Bacillales</taxon>
        <taxon>Alicyclobacillaceae</taxon>
        <taxon>Alicyclobacillus</taxon>
    </lineage>
</organism>
<comment type="pathway">
    <text evidence="1">Porphyrin-containing compound metabolism; siroheme biosynthesis; sirohydrochlorin from precorrin-2: step 1/1.</text>
</comment>
<keyword evidence="8" id="KW-1185">Reference proteome</keyword>
<dbReference type="AlphaFoldDB" id="A0A9X7W0T7"/>
<dbReference type="NCBIfam" id="TIGR01470">
    <property type="entry name" value="cysG_Nterm"/>
    <property type="match status" value="1"/>
</dbReference>
<dbReference type="InterPro" id="IPR028161">
    <property type="entry name" value="Met8-like"/>
</dbReference>